<evidence type="ECO:0000313" key="5">
    <source>
        <dbReference type="EMBL" id="KXX74938.1"/>
    </source>
</evidence>
<feature type="compositionally biased region" description="Basic and acidic residues" evidence="2">
    <location>
        <begin position="1552"/>
        <end position="1569"/>
    </location>
</feature>
<feature type="compositionally biased region" description="Acidic residues" evidence="2">
    <location>
        <begin position="1570"/>
        <end position="1579"/>
    </location>
</feature>
<proteinExistence type="inferred from homology"/>
<dbReference type="InterPro" id="IPR015943">
    <property type="entry name" value="WD40/YVTN_repeat-like_dom_sf"/>
</dbReference>
<comment type="similarity">
    <text evidence="1">Belongs to the VPS8 family.</text>
</comment>
<dbReference type="Pfam" id="PF23410">
    <property type="entry name" value="Beta-prop_VPS8"/>
    <property type="match status" value="1"/>
</dbReference>
<evidence type="ECO:0000259" key="4">
    <source>
        <dbReference type="Pfam" id="PF25066"/>
    </source>
</evidence>
<accession>A0A175VTU1</accession>
<dbReference type="Pfam" id="PF25066">
    <property type="entry name" value="TPR_VPS8_2"/>
    <property type="match status" value="1"/>
</dbReference>
<organism evidence="5 6">
    <name type="scientific">Madurella mycetomatis</name>
    <dbReference type="NCBI Taxonomy" id="100816"/>
    <lineage>
        <taxon>Eukaryota</taxon>
        <taxon>Fungi</taxon>
        <taxon>Dikarya</taxon>
        <taxon>Ascomycota</taxon>
        <taxon>Pezizomycotina</taxon>
        <taxon>Sordariomycetes</taxon>
        <taxon>Sordariomycetidae</taxon>
        <taxon>Sordariales</taxon>
        <taxon>Sordariales incertae sedis</taxon>
        <taxon>Madurella</taxon>
    </lineage>
</organism>
<dbReference type="Gene3D" id="2.130.10.10">
    <property type="entry name" value="YVTN repeat-like/Quinoprotein amine dehydrogenase"/>
    <property type="match status" value="1"/>
</dbReference>
<feature type="region of interest" description="Disordered" evidence="2">
    <location>
        <begin position="1"/>
        <end position="72"/>
    </location>
</feature>
<feature type="domain" description="VPS8-like TPR-like repeats" evidence="4">
    <location>
        <begin position="1271"/>
        <end position="1478"/>
    </location>
</feature>
<feature type="compositionally biased region" description="Polar residues" evidence="2">
    <location>
        <begin position="114"/>
        <end position="130"/>
    </location>
</feature>
<evidence type="ECO:0000313" key="6">
    <source>
        <dbReference type="Proteomes" id="UP000078237"/>
    </source>
</evidence>
<feature type="domain" description="Vacuolar protein sorting-associated protein 8 central" evidence="3">
    <location>
        <begin position="729"/>
        <end position="932"/>
    </location>
</feature>
<name>A0A175VTU1_9PEZI</name>
<dbReference type="InterPro" id="IPR045111">
    <property type="entry name" value="Vps41/Vps8"/>
</dbReference>
<dbReference type="Proteomes" id="UP000078237">
    <property type="component" value="Unassembled WGS sequence"/>
</dbReference>
<dbReference type="GO" id="GO:0030897">
    <property type="term" value="C:HOPS complex"/>
    <property type="evidence" value="ECO:0007669"/>
    <property type="project" value="TreeGrafter"/>
</dbReference>
<evidence type="ECO:0000256" key="2">
    <source>
        <dbReference type="SAM" id="MobiDB-lite"/>
    </source>
</evidence>
<dbReference type="InterPro" id="IPR059070">
    <property type="entry name" value="TPR_VPS8_2"/>
</dbReference>
<dbReference type="VEuPathDB" id="FungiDB:MMYC01_208513"/>
<feature type="region of interest" description="Disordered" evidence="2">
    <location>
        <begin position="108"/>
        <end position="150"/>
    </location>
</feature>
<dbReference type="SUPFAM" id="SSF50978">
    <property type="entry name" value="WD40 repeat-like"/>
    <property type="match status" value="1"/>
</dbReference>
<evidence type="ECO:0000259" key="3">
    <source>
        <dbReference type="Pfam" id="PF12816"/>
    </source>
</evidence>
<feature type="compositionally biased region" description="Basic and acidic residues" evidence="2">
    <location>
        <begin position="1"/>
        <end position="13"/>
    </location>
</feature>
<comment type="caution">
    <text evidence="5">The sequence shown here is derived from an EMBL/GenBank/DDBJ whole genome shotgun (WGS) entry which is preliminary data.</text>
</comment>
<dbReference type="OrthoDB" id="289913at2759"/>
<feature type="compositionally biased region" description="Basic and acidic residues" evidence="2">
    <location>
        <begin position="38"/>
        <end position="51"/>
    </location>
</feature>
<dbReference type="AlphaFoldDB" id="A0A175VTU1"/>
<dbReference type="PANTHER" id="PTHR12616">
    <property type="entry name" value="VACUOLAR PROTEIN SORTING VPS41"/>
    <property type="match status" value="1"/>
</dbReference>
<sequence length="1652" mass="181456">MSLRELRGEDGRGDTMANEPELSPANAQSSSSSSSDEETVKGDREEDHIADSLEEDQQSLETPVPSVGPSVIAHRYRELVEAGNETASEDGTPDAIPRLATSPLGSMLSIPDDTPSQQGSVISSPGSSVLPSIASRPGLASPTPSFRPFDQRFQSRISSPLLSSSRPSSPAFLASHSRNVSMGSQMLLDPGDTETPSPPWEVVRWTKLKKLNGQAFSEAGRRNFGSPTCLAVSASIVLGTSKGIILVFDYNQNLKLIIGPGTKAVESGAITAIAISADHTTIAGGHANGNIFTWDTTRAARPFLSIPHLDPSHQQNRTADGHMPNVAITHLGFLGTRHTALVSADDRGMAFSHLATRGTGALGRTVRTTRILGRYPDSKPPPGKTLKPSAVLAFASLPLGNVEMATDTMGLTAMLTPYLLVIVSTTPVAQTQHKSARPKEVAAHSVMTGCLAWFPGVKLKVADPVTGDQISKVKLVYCWSNILTVLDVDEIPVEDKDKPPSLKFRARNRWRCEEPIVAVQWLSRSVLTVLTISQRLIVLEDRSMRMTEAFDLIHKHIYHVDRFSKQLGALVENLDEEDPSLHGVVADAFYMSFKAYKGRLFLMGFSDVSIGALSNWADRLIALMENGDYVGAIELATSYYTGDTNKLTVGLPEDAGLRHSMVQDKLMEIMGASLKYVFNQRQKNRGSVDDNHLQELAQTCFAACQSVGDVDFLFDEVYNWYEDAGVEGIFLETLEPYILDGSIRAVPPVVVKAMVTHFAGKGLESRLEEMICHMDTATLDLDQITLLCKQHSLYDALLYVWNQALDDFITPLLDLLALLVPLMQTGQDPGSGSLIQAEICGVNALKIFPYLSYVLTGRIYPTGEALPEDVAQKAKAELYWLLFSGKSIVWPKGSSKRLLTKPRQSQEPSFPYLRLILDFDAPSFLSALNEAFEDSFLNDSPEKSANGSFDPDLPEEQIFGLTVNRQYIVSILMEIMSTADFPREDTIYLDMFIARNLPKYPQYLLFPGSTLTKVLTELCKFPDQDLAEDAQLSAEYLLSVYQPPDIAALIPLFKEVGFYRILKRIYKVDKQYGKLVQTYFEDPNDREAIFNCIDVCLRPAAGLARRQVQDVHQVIKEHSAELVELDPSMAAKTIARHAPELHQHILDSVAAQPGLQYAYLGTILQPEKEITFDRSPDRDLVEQYLRLMCRFDPARVSEYVGLVQSTNLRLEALLPTMEETGVIDAAVILMAKEGQVYEAMSRLVKHLETLESALQGLLAETTSQDDRPYLQESAEDLMHALRKFTLVGIWLCQGQTKTARGAQSSQRGQRSPPNGTLSADENLWLDLIETSVQITRRLSSTLQTLPMAPTNGSVDHLPTRHAPDTEKLLTLLRSLVQNTFTALLTSTSTPPTHSSTSSSTLPLPITTTAGIGSNLSFLRILRAFLTRAAAASPNLADLRAVLSSIFSAYAYEESILRLSNRLLERSLFVSVNQAVELRQRGWRPRGSTCEACGKRVWGPGVAGNVFEAWEEKKAAEERKKIQRKVLIAQGVAGENSSAVEGLGGDVEGGEEYTGKGKGKDLSPRPRQEEAAGEEQEANGDDGPGMQDPRERQHDIGSAGGAMSPRKREQPMLGPLVLLACRHIYHQSCLEALLAKDGYGKGREYRCPIDGKG</sequence>
<dbReference type="Pfam" id="PF12816">
    <property type="entry name" value="TPR_Vps8"/>
    <property type="match status" value="1"/>
</dbReference>
<dbReference type="STRING" id="100816.A0A175VTU1"/>
<protein>
    <submittedName>
        <fullName evidence="5">Vacuolar protein sorting-associated protein 8</fullName>
    </submittedName>
</protein>
<dbReference type="InterPro" id="IPR025941">
    <property type="entry name" value="Vps8_central_dom"/>
</dbReference>
<feature type="region of interest" description="Disordered" evidence="2">
    <location>
        <begin position="1537"/>
        <end position="1607"/>
    </location>
</feature>
<reference evidence="5 6" key="1">
    <citation type="journal article" date="2016" name="Genome Announc.">
        <title>Genome Sequence of Madurella mycetomatis mm55, Isolated from a Human Mycetoma Case in Sudan.</title>
        <authorList>
            <person name="Smit S."/>
            <person name="Derks M.F."/>
            <person name="Bervoets S."/>
            <person name="Fahal A."/>
            <person name="van Leeuwen W."/>
            <person name="van Belkum A."/>
            <person name="van de Sande W.W."/>
        </authorList>
    </citation>
    <scope>NUCLEOTIDE SEQUENCE [LARGE SCALE GENOMIC DNA]</scope>
    <source>
        <strain evidence="6">mm55</strain>
    </source>
</reference>
<dbReference type="GO" id="GO:0005770">
    <property type="term" value="C:late endosome"/>
    <property type="evidence" value="ECO:0007669"/>
    <property type="project" value="TreeGrafter"/>
</dbReference>
<dbReference type="GO" id="GO:0034058">
    <property type="term" value="P:endosomal vesicle fusion"/>
    <property type="evidence" value="ECO:0007669"/>
    <property type="project" value="TreeGrafter"/>
</dbReference>
<dbReference type="EMBL" id="LCTW02000307">
    <property type="protein sequence ID" value="KXX74938.1"/>
    <property type="molecule type" value="Genomic_DNA"/>
</dbReference>
<evidence type="ECO:0000256" key="1">
    <source>
        <dbReference type="ARBA" id="ARBA00009422"/>
    </source>
</evidence>
<dbReference type="GO" id="GO:0006623">
    <property type="term" value="P:protein targeting to vacuole"/>
    <property type="evidence" value="ECO:0007669"/>
    <property type="project" value="InterPro"/>
</dbReference>
<dbReference type="InterPro" id="IPR036322">
    <property type="entry name" value="WD40_repeat_dom_sf"/>
</dbReference>
<dbReference type="PANTHER" id="PTHR12616:SF8">
    <property type="entry name" value="VACUOLAR PROTEIN SORTING-ASSOCIATED PROTEIN 8 HOMOLOG"/>
    <property type="match status" value="1"/>
</dbReference>
<gene>
    <name evidence="5" type="ORF">MMYC01_208513</name>
</gene>
<keyword evidence="6" id="KW-1185">Reference proteome</keyword>